<dbReference type="Gene3D" id="1.20.1600.10">
    <property type="entry name" value="Outer membrane efflux proteins (OEP)"/>
    <property type="match status" value="2"/>
</dbReference>
<feature type="chain" id="PRO_5014446852" evidence="8">
    <location>
        <begin position="21"/>
        <end position="351"/>
    </location>
</feature>
<protein>
    <submittedName>
        <fullName evidence="9">TolC family protein</fullName>
    </submittedName>
</protein>
<comment type="similarity">
    <text evidence="2">Belongs to the outer membrane factor (OMF) (TC 1.B.17) family.</text>
</comment>
<gene>
    <name evidence="9" type="ORF">CVO96_18280</name>
</gene>
<evidence type="ECO:0000256" key="1">
    <source>
        <dbReference type="ARBA" id="ARBA00004442"/>
    </source>
</evidence>
<evidence type="ECO:0000313" key="10">
    <source>
        <dbReference type="Proteomes" id="UP000236379"/>
    </source>
</evidence>
<dbReference type="PANTHER" id="PTHR30026">
    <property type="entry name" value="OUTER MEMBRANE PROTEIN TOLC"/>
    <property type="match status" value="1"/>
</dbReference>
<keyword evidence="5" id="KW-0812">Transmembrane</keyword>
<evidence type="ECO:0000313" key="9">
    <source>
        <dbReference type="EMBL" id="PNY79948.1"/>
    </source>
</evidence>
<dbReference type="AlphaFoldDB" id="A0A2K3UTU8"/>
<dbReference type="InterPro" id="IPR003423">
    <property type="entry name" value="OMP_efflux"/>
</dbReference>
<feature type="signal peptide" evidence="8">
    <location>
        <begin position="1"/>
        <end position="20"/>
    </location>
</feature>
<dbReference type="GO" id="GO:1990281">
    <property type="term" value="C:efflux pump complex"/>
    <property type="evidence" value="ECO:0007669"/>
    <property type="project" value="TreeGrafter"/>
</dbReference>
<dbReference type="Pfam" id="PF02321">
    <property type="entry name" value="OEP"/>
    <property type="match status" value="1"/>
</dbReference>
<accession>A0A2K3UTU8</accession>
<proteinExistence type="inferred from homology"/>
<reference evidence="9 10" key="1">
    <citation type="submission" date="2018-01" db="EMBL/GenBank/DDBJ databases">
        <title>Deinococcus koreensis sp. nov., a radiation-resistant bacterium isolated from river water.</title>
        <authorList>
            <person name="Choi A."/>
        </authorList>
    </citation>
    <scope>NUCLEOTIDE SEQUENCE [LARGE SCALE GENOMIC DNA]</scope>
    <source>
        <strain evidence="9 10">SJW1-2</strain>
    </source>
</reference>
<keyword evidence="8" id="KW-0732">Signal</keyword>
<organism evidence="9 10">
    <name type="scientific">Deinococcus koreensis</name>
    <dbReference type="NCBI Taxonomy" id="2054903"/>
    <lineage>
        <taxon>Bacteria</taxon>
        <taxon>Thermotogati</taxon>
        <taxon>Deinococcota</taxon>
        <taxon>Deinococci</taxon>
        <taxon>Deinococcales</taxon>
        <taxon>Deinococcaceae</taxon>
        <taxon>Deinococcus</taxon>
    </lineage>
</organism>
<keyword evidence="4" id="KW-1134">Transmembrane beta strand</keyword>
<keyword evidence="3" id="KW-0813">Transport</keyword>
<keyword evidence="6" id="KW-0472">Membrane</keyword>
<dbReference type="EMBL" id="PPPD01000002">
    <property type="protein sequence ID" value="PNY79948.1"/>
    <property type="molecule type" value="Genomic_DNA"/>
</dbReference>
<evidence type="ECO:0000256" key="3">
    <source>
        <dbReference type="ARBA" id="ARBA00022448"/>
    </source>
</evidence>
<comment type="subcellular location">
    <subcellularLocation>
        <location evidence="1">Cell outer membrane</location>
    </subcellularLocation>
</comment>
<evidence type="ECO:0000256" key="5">
    <source>
        <dbReference type="ARBA" id="ARBA00022692"/>
    </source>
</evidence>
<sequence>MLTRTTLTLLLALTVSGAAAQSAAQGATRLTLAEAVSRALTSGVDVTTARANLQKAQANLKSVRADPTSVITTLTPAEQDVALQTATLEGTRLNVVQAVVTQYLTAYETAERVTLNAAQVALDERSLTIARARLAARVATALDVSRAQNSLNTNRQELQSARDGLPVQEAGLARLLNLPAGTNLTLAAPPAPPRLGASLATLQSGLNTRLPTLVQAANGAGLAALQVRLADNDYTPARTLQDARVAAQNAQRSLDDASRAALTTVRDAYRTAQDAQERVALARESQANAQTSLTQAQARLRAGTAAAVDVQQAQVQAQQAAFSVTQAVNGVWRALSGLGAASGVDVTGLAR</sequence>
<name>A0A2K3UTU8_9DEIO</name>
<keyword evidence="10" id="KW-1185">Reference proteome</keyword>
<dbReference type="GO" id="GO:0015562">
    <property type="term" value="F:efflux transmembrane transporter activity"/>
    <property type="evidence" value="ECO:0007669"/>
    <property type="project" value="InterPro"/>
</dbReference>
<dbReference type="Proteomes" id="UP000236379">
    <property type="component" value="Unassembled WGS sequence"/>
</dbReference>
<evidence type="ECO:0000256" key="6">
    <source>
        <dbReference type="ARBA" id="ARBA00023136"/>
    </source>
</evidence>
<comment type="caution">
    <text evidence="9">The sequence shown here is derived from an EMBL/GenBank/DDBJ whole genome shotgun (WGS) entry which is preliminary data.</text>
</comment>
<dbReference type="OrthoDB" id="68259at2"/>
<dbReference type="GO" id="GO:0009279">
    <property type="term" value="C:cell outer membrane"/>
    <property type="evidence" value="ECO:0007669"/>
    <property type="project" value="UniProtKB-SubCell"/>
</dbReference>
<dbReference type="PANTHER" id="PTHR30026:SF20">
    <property type="entry name" value="OUTER MEMBRANE PROTEIN TOLC"/>
    <property type="match status" value="1"/>
</dbReference>
<keyword evidence="7" id="KW-0998">Cell outer membrane</keyword>
<evidence type="ECO:0000256" key="4">
    <source>
        <dbReference type="ARBA" id="ARBA00022452"/>
    </source>
</evidence>
<dbReference type="SUPFAM" id="SSF56954">
    <property type="entry name" value="Outer membrane efflux proteins (OEP)"/>
    <property type="match status" value="1"/>
</dbReference>
<dbReference type="GO" id="GO:0015288">
    <property type="term" value="F:porin activity"/>
    <property type="evidence" value="ECO:0007669"/>
    <property type="project" value="TreeGrafter"/>
</dbReference>
<evidence type="ECO:0000256" key="7">
    <source>
        <dbReference type="ARBA" id="ARBA00023237"/>
    </source>
</evidence>
<evidence type="ECO:0000256" key="2">
    <source>
        <dbReference type="ARBA" id="ARBA00007613"/>
    </source>
</evidence>
<dbReference type="InterPro" id="IPR051906">
    <property type="entry name" value="TolC-like"/>
</dbReference>
<evidence type="ECO:0000256" key="8">
    <source>
        <dbReference type="SAM" id="SignalP"/>
    </source>
</evidence>